<proteinExistence type="predicted"/>
<keyword evidence="2" id="KW-1185">Reference proteome</keyword>
<sequence length="437" mass="50948">MPVINRDFPLSAEARKAHLKAILEDSKPISSVKVPGHGSQNVYRIPLQFLSYNPYNTRFLSQAKTWQKRLGRRLSNENPRDVEKIEEFLWSYKKDKNENTINSLIKEGQLQPGVVTIDGLILAGNRRFRLLNEIDRNPDKYNTQHANIEGLKCFEAAILGTVLTEKEIVRYESFYQYGAEDKVDYDPIQKYIAAHDQKDYGFELSEIAANFAALTNGDIKIVQRWLDVYALMAEYLEYIGEPEIYTALFGNEESFLNLLDTKKSLERGRTKNESWDYDDMDIADLQLRYFDYIRVGKSTHDFRIFKKIFLNKSRWKDFNKSVDETVGKASEEIFSIDEYRSKYPDETEDTISEIRNNDFREKAEKPLNQLYGTENAYLVSKADEETPYKTAQQAYQKLEKLSTFLDLGLDRISDLDKLLDKVREIQKLVGKIKMKID</sequence>
<protein>
    <recommendedName>
        <fullName evidence="3">ParB/Sulfiredoxin domain-containing protein</fullName>
    </recommendedName>
</protein>
<evidence type="ECO:0000313" key="1">
    <source>
        <dbReference type="EMBL" id="MST55663.1"/>
    </source>
</evidence>
<dbReference type="RefSeq" id="WP_154528760.1">
    <property type="nucleotide sequence ID" value="NZ_VUNH01000006.1"/>
</dbReference>
<reference evidence="1 2" key="1">
    <citation type="submission" date="2019-08" db="EMBL/GenBank/DDBJ databases">
        <title>In-depth cultivation of the pig gut microbiome towards novel bacterial diversity and tailored functional studies.</title>
        <authorList>
            <person name="Wylensek D."/>
            <person name="Hitch T.C.A."/>
            <person name="Clavel T."/>
        </authorList>
    </citation>
    <scope>NUCLEOTIDE SEQUENCE [LARGE SCALE GENOMIC DNA]</scope>
    <source>
        <strain evidence="1 2">SM-530-WT-4B</strain>
    </source>
</reference>
<organism evidence="1 2">
    <name type="scientific">Pyramidobacter porci</name>
    <dbReference type="NCBI Taxonomy" id="2605789"/>
    <lineage>
        <taxon>Bacteria</taxon>
        <taxon>Thermotogati</taxon>
        <taxon>Synergistota</taxon>
        <taxon>Synergistia</taxon>
        <taxon>Synergistales</taxon>
        <taxon>Dethiosulfovibrionaceae</taxon>
        <taxon>Pyramidobacter</taxon>
    </lineage>
</organism>
<name>A0A6L5YC15_9BACT</name>
<dbReference type="Proteomes" id="UP000473699">
    <property type="component" value="Unassembled WGS sequence"/>
</dbReference>
<accession>A0A6L5YC15</accession>
<evidence type="ECO:0008006" key="3">
    <source>
        <dbReference type="Google" id="ProtNLM"/>
    </source>
</evidence>
<gene>
    <name evidence="1" type="ORF">FYJ74_06400</name>
</gene>
<dbReference type="EMBL" id="VUNH01000006">
    <property type="protein sequence ID" value="MST55663.1"/>
    <property type="molecule type" value="Genomic_DNA"/>
</dbReference>
<dbReference type="AlphaFoldDB" id="A0A6L5YC15"/>
<comment type="caution">
    <text evidence="1">The sequence shown here is derived from an EMBL/GenBank/DDBJ whole genome shotgun (WGS) entry which is preliminary data.</text>
</comment>
<evidence type="ECO:0000313" key="2">
    <source>
        <dbReference type="Proteomes" id="UP000473699"/>
    </source>
</evidence>